<evidence type="ECO:0000256" key="1">
    <source>
        <dbReference type="ARBA" id="ARBA00010652"/>
    </source>
</evidence>
<dbReference type="EMBL" id="UPHM01000111">
    <property type="protein sequence ID" value="VAZ98035.1"/>
    <property type="molecule type" value="Genomic_DNA"/>
</dbReference>
<evidence type="ECO:0000256" key="2">
    <source>
        <dbReference type="SAM" id="MobiDB-lite"/>
    </source>
</evidence>
<dbReference type="Gene3D" id="1.20.1260.20">
    <property type="entry name" value="PPE superfamily"/>
    <property type="match status" value="1"/>
</dbReference>
<dbReference type="Proteomes" id="UP000192335">
    <property type="component" value="Unassembled WGS sequence"/>
</dbReference>
<reference evidence="6 8" key="2">
    <citation type="submission" date="2018-09" db="EMBL/GenBank/DDBJ databases">
        <authorList>
            <person name="Tagini F."/>
        </authorList>
    </citation>
    <scope>NUCLEOTIDE SEQUENCE [LARGE SCALE GENOMIC DNA]</scope>
    <source>
        <strain evidence="6 8">MK4</strain>
    </source>
</reference>
<feature type="domain" description="PPE" evidence="3">
    <location>
        <begin position="4"/>
        <end position="168"/>
    </location>
</feature>
<dbReference type="Pfam" id="PF12484">
    <property type="entry name" value="PPE-SVP"/>
    <property type="match status" value="1"/>
</dbReference>
<dbReference type="Proteomes" id="UP000271464">
    <property type="component" value="Unassembled WGS sequence"/>
</dbReference>
<evidence type="ECO:0000313" key="8">
    <source>
        <dbReference type="Proteomes" id="UP000271464"/>
    </source>
</evidence>
<dbReference type="Pfam" id="PF00823">
    <property type="entry name" value="PPE"/>
    <property type="match status" value="1"/>
</dbReference>
<proteinExistence type="inferred from homology"/>
<comment type="similarity">
    <text evidence="1">Belongs to the mycobacterial PPE family.</text>
</comment>
<comment type="caution">
    <text evidence="5">The sequence shown here is derived from an EMBL/GenBank/DDBJ whole genome shotgun (WGS) entry which is preliminary data.</text>
</comment>
<dbReference type="PANTHER" id="PTHR46766">
    <property type="entry name" value="GLUTAMINE-RICH PROTEIN 2"/>
    <property type="match status" value="1"/>
</dbReference>
<dbReference type="PANTHER" id="PTHR46766:SF1">
    <property type="entry name" value="GLUTAMINE-RICH PROTEIN 2"/>
    <property type="match status" value="1"/>
</dbReference>
<dbReference type="FunFam" id="1.20.1260.20:FF:000001">
    <property type="entry name" value="PPE family protein PPE41"/>
    <property type="match status" value="1"/>
</dbReference>
<reference evidence="5 7" key="1">
    <citation type="submission" date="2017-02" db="EMBL/GenBank/DDBJ databases">
        <title>Mycobacterium kansasii genomes.</title>
        <authorList>
            <person name="Borowka P."/>
            <person name="Strapagiel D."/>
            <person name="Marciniak B."/>
            <person name="Lach J."/>
            <person name="Bakula Z."/>
            <person name="Van Ingen J."/>
            <person name="Safianowska A."/>
            <person name="Brzostek A."/>
            <person name="Dziadek J."/>
            <person name="Jagielski T."/>
        </authorList>
    </citation>
    <scope>NUCLEOTIDE SEQUENCE [LARGE SCALE GENOMIC DNA]</scope>
    <source>
        <strain evidence="5 7">12MK</strain>
    </source>
</reference>
<evidence type="ECO:0000259" key="4">
    <source>
        <dbReference type="Pfam" id="PF12484"/>
    </source>
</evidence>
<feature type="region of interest" description="Disordered" evidence="2">
    <location>
        <begin position="364"/>
        <end position="390"/>
    </location>
</feature>
<sequence length="390" mass="37868">MILDFAWLPPEVNSARIFGGCGSGPLWRAASAWLSLAADLRASAASFDSVVTRLATGQWSGPASMSMAAAAAPFVGWLSGAAGEAEVTAVQARVAATAFEAALSTTVHPGAVTANRMSLLSLVATNFLAQNTPAIAATEFDYQEMWAQDVAAMAGYHAGAASVASTMTPFSPPPSNPGLAGWAGLAGSASQAASGVPAVVSSAAAPAQDLVAIGSNAGSGLGSLLLSGVPVLMYPLSMAMSPLMSLMSNAARTPVGGVAGVVASGLPADVPKLVTPPHAEITSLGGGGLGSPMAADLGNARMVGGLSVPPTWQGSVPAPMASSAMSGLGAAGIPAPAALTGEPSSPGMPMMPMPSGTGASGMPGETIGRGGAGPQAPQSRSGVIPVTGIG</sequence>
<evidence type="ECO:0000259" key="3">
    <source>
        <dbReference type="Pfam" id="PF00823"/>
    </source>
</evidence>
<evidence type="ECO:0000313" key="5">
    <source>
        <dbReference type="EMBL" id="ORC06526.1"/>
    </source>
</evidence>
<dbReference type="OrthoDB" id="4753779at2"/>
<organism evidence="5 7">
    <name type="scientific">Mycobacterium persicum</name>
    <dbReference type="NCBI Taxonomy" id="1487726"/>
    <lineage>
        <taxon>Bacteria</taxon>
        <taxon>Bacillati</taxon>
        <taxon>Actinomycetota</taxon>
        <taxon>Actinomycetes</taxon>
        <taxon>Mycobacteriales</taxon>
        <taxon>Mycobacteriaceae</taxon>
        <taxon>Mycobacterium</taxon>
    </lineage>
</organism>
<gene>
    <name evidence="5" type="ORF">B4U45_07690</name>
    <name evidence="6" type="ORF">LAUMK4_04062</name>
</gene>
<evidence type="ECO:0000313" key="6">
    <source>
        <dbReference type="EMBL" id="VAZ98035.1"/>
    </source>
</evidence>
<dbReference type="InterPro" id="IPR000030">
    <property type="entry name" value="PPE_dom"/>
</dbReference>
<dbReference type="EMBL" id="MWQA01000001">
    <property type="protein sequence ID" value="ORC06526.1"/>
    <property type="molecule type" value="Genomic_DNA"/>
</dbReference>
<protein>
    <submittedName>
        <fullName evidence="6">PPE family protein PPE38</fullName>
    </submittedName>
</protein>
<dbReference type="GeneID" id="66597194"/>
<keyword evidence="8" id="KW-1185">Reference proteome</keyword>
<dbReference type="AlphaFoldDB" id="A0A8E2ISI4"/>
<dbReference type="RefSeq" id="WP_075547356.1">
    <property type="nucleotide sequence ID" value="NZ_CADEAW010000027.1"/>
</dbReference>
<dbReference type="InterPro" id="IPR022171">
    <property type="entry name" value="PPE_C"/>
</dbReference>
<feature type="domain" description="PPE family C-terminal" evidence="4">
    <location>
        <begin position="294"/>
        <end position="376"/>
    </location>
</feature>
<accession>A0A8E2ISI4</accession>
<dbReference type="SUPFAM" id="SSF140459">
    <property type="entry name" value="PE/PPE dimer-like"/>
    <property type="match status" value="1"/>
</dbReference>
<name>A0A8E2ISI4_9MYCO</name>
<evidence type="ECO:0000313" key="7">
    <source>
        <dbReference type="Proteomes" id="UP000192335"/>
    </source>
</evidence>
<dbReference type="InterPro" id="IPR038332">
    <property type="entry name" value="PPE_sf"/>
</dbReference>
<dbReference type="GO" id="GO:0052572">
    <property type="term" value="P:response to host immune response"/>
    <property type="evidence" value="ECO:0007669"/>
    <property type="project" value="TreeGrafter"/>
</dbReference>